<name>A0A0J9ENM3_AJEDA</name>
<evidence type="ECO:0000313" key="2">
    <source>
        <dbReference type="EMBL" id="KMW67878.1"/>
    </source>
</evidence>
<reference evidence="2" key="1">
    <citation type="submission" date="2010-03" db="EMBL/GenBank/DDBJ databases">
        <title>Annotation of Blastomyces dermatitidis strain ATCC 18188.</title>
        <authorList>
            <consortium name="The Broad Institute Genome Sequencing Platform"/>
            <consortium name="Broad Institute Genome Sequencing Center for Infectious Disease."/>
            <person name="Cuomo C."/>
            <person name="Klein B."/>
            <person name="Sullivan T."/>
            <person name="Heitman J."/>
            <person name="Young S."/>
            <person name="Zeng Q."/>
            <person name="Gargeya S."/>
            <person name="Alvarado L."/>
            <person name="Berlin A.M."/>
            <person name="Chapman S.B."/>
            <person name="Chen Z."/>
            <person name="Freedman E."/>
            <person name="Gellesch M."/>
            <person name="Goldberg J."/>
            <person name="Griggs A."/>
            <person name="Gujja S."/>
            <person name="Heilman E."/>
            <person name="Heiman D."/>
            <person name="Howarth C."/>
            <person name="Mehta T."/>
            <person name="Neiman D."/>
            <person name="Pearson M."/>
            <person name="Roberts A."/>
            <person name="Saif S."/>
            <person name="Shea T."/>
            <person name="Shenoy N."/>
            <person name="Sisk P."/>
            <person name="Stolte C."/>
            <person name="Sykes S."/>
            <person name="White J."/>
            <person name="Yandava C."/>
            <person name="Haas B."/>
            <person name="Nusbaum C."/>
            <person name="Birren B."/>
        </authorList>
    </citation>
    <scope>NUCLEOTIDE SEQUENCE</scope>
    <source>
        <strain evidence="2">ATCC 18188</strain>
    </source>
</reference>
<feature type="compositionally biased region" description="Polar residues" evidence="1">
    <location>
        <begin position="211"/>
        <end position="224"/>
    </location>
</feature>
<dbReference type="OrthoDB" id="4188785at2759"/>
<protein>
    <submittedName>
        <fullName evidence="2">Uncharacterized protein</fullName>
    </submittedName>
</protein>
<dbReference type="Proteomes" id="UP000007802">
    <property type="component" value="Unassembled WGS sequence"/>
</dbReference>
<gene>
    <name evidence="2" type="ORF">BDDG_12402</name>
</gene>
<accession>A0A0J9ENM3</accession>
<dbReference type="AlphaFoldDB" id="A0A0J9ENM3"/>
<proteinExistence type="predicted"/>
<dbReference type="EMBL" id="GG749437">
    <property type="protein sequence ID" value="KMW67878.1"/>
    <property type="molecule type" value="Genomic_DNA"/>
</dbReference>
<sequence>MLTFNDDLNQPIYYTAGNLMNLMQMMLQNQITAAEITQHLTTPVPAQRDTTRDELQKYQKEVKYALDIKSVTTFDDSNYEAWCVDMLTDIERHFHYLIAHYKELCQSTEKVYYNLFLNNLQNYQRLFIKTCLNEFFSTDQGSIVNIDIDDLMKQLINRTFKKIITEWKKQPQADSVTAKKNKDKDKDEDKSTPKKKNDKKNDKKKEKKNDLMSSQSAVNASSENHPLDLDI</sequence>
<feature type="compositionally biased region" description="Basic and acidic residues" evidence="1">
    <location>
        <begin position="180"/>
        <end position="192"/>
    </location>
</feature>
<feature type="compositionally biased region" description="Basic and acidic residues" evidence="1">
    <location>
        <begin position="199"/>
        <end position="210"/>
    </location>
</feature>
<feature type="region of interest" description="Disordered" evidence="1">
    <location>
        <begin position="173"/>
        <end position="231"/>
    </location>
</feature>
<evidence type="ECO:0000256" key="1">
    <source>
        <dbReference type="SAM" id="MobiDB-lite"/>
    </source>
</evidence>
<organism evidence="2">
    <name type="scientific">Ajellomyces dermatitidis (strain ATCC 18188 / CBS 674.68)</name>
    <name type="common">Blastomyces dermatitidis</name>
    <dbReference type="NCBI Taxonomy" id="653446"/>
    <lineage>
        <taxon>Eukaryota</taxon>
        <taxon>Fungi</taxon>
        <taxon>Dikarya</taxon>
        <taxon>Ascomycota</taxon>
        <taxon>Pezizomycotina</taxon>
        <taxon>Eurotiomycetes</taxon>
        <taxon>Eurotiomycetidae</taxon>
        <taxon>Onygenales</taxon>
        <taxon>Ajellomycetaceae</taxon>
        <taxon>Blastomyces</taxon>
    </lineage>
</organism>